<evidence type="ECO:0008006" key="3">
    <source>
        <dbReference type="Google" id="ProtNLM"/>
    </source>
</evidence>
<proteinExistence type="predicted"/>
<reference evidence="2" key="1">
    <citation type="submission" date="2018-06" db="EMBL/GenBank/DDBJ databases">
        <authorList>
            <person name="Zhirakovskaya E."/>
        </authorList>
    </citation>
    <scope>NUCLEOTIDE SEQUENCE</scope>
</reference>
<organism evidence="2">
    <name type="scientific">hydrothermal vent metagenome</name>
    <dbReference type="NCBI Taxonomy" id="652676"/>
    <lineage>
        <taxon>unclassified sequences</taxon>
        <taxon>metagenomes</taxon>
        <taxon>ecological metagenomes</taxon>
    </lineage>
</organism>
<dbReference type="AlphaFoldDB" id="A0A3B0S973"/>
<accession>A0A3B0S973</accession>
<protein>
    <recommendedName>
        <fullName evidence="3">Mobile element protein</fullName>
    </recommendedName>
</protein>
<sequence>MLKHLLSERGIIVSHKTIRFWVVKFGGNIPKPFAGTGPRLVTNGIQTRPSSRSAEKSTGCGVRRINAGNRWKSSCKVAKTPRA</sequence>
<feature type="region of interest" description="Disordered" evidence="1">
    <location>
        <begin position="40"/>
        <end position="59"/>
    </location>
</feature>
<feature type="compositionally biased region" description="Polar residues" evidence="1">
    <location>
        <begin position="43"/>
        <end position="52"/>
    </location>
</feature>
<evidence type="ECO:0000256" key="1">
    <source>
        <dbReference type="SAM" id="MobiDB-lite"/>
    </source>
</evidence>
<dbReference type="EMBL" id="UOEG01000097">
    <property type="protein sequence ID" value="VAV92863.1"/>
    <property type="molecule type" value="Genomic_DNA"/>
</dbReference>
<gene>
    <name evidence="2" type="ORF">MNBD_ALPHA07-244</name>
</gene>
<evidence type="ECO:0000313" key="2">
    <source>
        <dbReference type="EMBL" id="VAV92863.1"/>
    </source>
</evidence>
<name>A0A3B0S973_9ZZZZ</name>